<dbReference type="NCBIfam" id="NF041518">
    <property type="entry name" value="choice_anch_Q"/>
    <property type="match status" value="2"/>
</dbReference>
<dbReference type="SMART" id="SM00710">
    <property type="entry name" value="PbH1"/>
    <property type="match status" value="11"/>
</dbReference>
<proteinExistence type="predicted"/>
<evidence type="ECO:0000313" key="2">
    <source>
        <dbReference type="EMBL" id="NMH23844.1"/>
    </source>
</evidence>
<feature type="non-terminal residue" evidence="2">
    <location>
        <position position="1047"/>
    </location>
</feature>
<dbReference type="Proteomes" id="UP000767947">
    <property type="component" value="Unassembled WGS sequence"/>
</dbReference>
<dbReference type="InterPro" id="IPR043772">
    <property type="entry name" value="MBG_3"/>
</dbReference>
<dbReference type="InterPro" id="IPR011050">
    <property type="entry name" value="Pectin_lyase_fold/virulence"/>
</dbReference>
<dbReference type="SUPFAM" id="SSF51126">
    <property type="entry name" value="Pectin lyase-like"/>
    <property type="match status" value="2"/>
</dbReference>
<dbReference type="Pfam" id="PF18887">
    <property type="entry name" value="MBG_3"/>
    <property type="match status" value="3"/>
</dbReference>
<dbReference type="Gene3D" id="2.60.40.2060">
    <property type="match status" value="1"/>
</dbReference>
<name>A0ABX1QSN5_9FLAO</name>
<dbReference type="RefSeq" id="WP_317168020.1">
    <property type="nucleotide sequence ID" value="NZ_JAAMPT010000181.1"/>
</dbReference>
<feature type="domain" description="MBG" evidence="1">
    <location>
        <begin position="988"/>
        <end position="1046"/>
    </location>
</feature>
<dbReference type="Gene3D" id="2.160.20.10">
    <property type="entry name" value="Single-stranded right-handed beta-helix, Pectin lyase-like"/>
    <property type="match status" value="1"/>
</dbReference>
<gene>
    <name evidence="2" type="ORF">G6042_01005</name>
</gene>
<reference evidence="2 3" key="1">
    <citation type="submission" date="2020-02" db="EMBL/GenBank/DDBJ databases">
        <title>Flavobacterium sp. genome.</title>
        <authorList>
            <person name="Jung H.S."/>
            <person name="Baek J.H."/>
            <person name="Jeon C.O."/>
        </authorList>
    </citation>
    <scope>NUCLEOTIDE SEQUENCE [LARGE SCALE GENOMIC DNA]</scope>
    <source>
        <strain evidence="2 3">SE-s27</strain>
    </source>
</reference>
<feature type="domain" description="MBG" evidence="1">
    <location>
        <begin position="912"/>
        <end position="978"/>
    </location>
</feature>
<accession>A0ABX1QSN5</accession>
<feature type="domain" description="MBG" evidence="1">
    <location>
        <begin position="842"/>
        <end position="908"/>
    </location>
</feature>
<protein>
    <recommendedName>
        <fullName evidence="1">MBG domain-containing protein</fullName>
    </recommendedName>
</protein>
<sequence>MGTYSVPLPNSFRLKTGVAVYGGFDPVNNITDLTHNRILPNQGTAEGSVLTANNAGRVMDNIGCDNTAVLDGFTITGGYAETWSAGIYNHHNASPTLTNLVIKGNTSYYVGSSTSYGGGIACWVQSSPIISNVIIKGNSAKIGAGVFVQAYSHPVITNTLITDNHVSAGGTGGGIALDNVDVSAILNNVTIAGNTGGVADALAINNTNTMDIKNSIVFGSILTVGSGTYTSQHSFIEGNSSTANGNIDAAGITVNDIFTNPAAGDYSLRGAAFVVNKGNNTLFTGLNASTTDLAGNARLNGTNIDLGAYEFFIQPDANGISYVKPAATGLGNGSSWADATGLLQLAIDGTNVQKVYVATGNYPVGNHSFIMKNNVEIYGGFNPVSNTTDWNTRTLPNKGMGDGSVLDGQNVRPVIWNYNNGLSTTALLDGFTLMNGTGSDGGAMHNYNTAPAFNNLVIRNNSATRAGGIYNRTASITLSNAVIKDNTASNDGGGMYNVTNSSPVMTNVAFTGNTANNGGGMFSVTNSSPVVTNALFANNAAVNTGGAIINLTIAPLQLTNVTIGNNIGTDPVYSIGTGSITFHNSIIFGTVSGPYTAQHSLVEGSSANANGNIDATGILITDVFTNPSGEDYTLKLNAPVVNTGNNTLFPGLNATTKDLAGNARLNGTNIDMGTYEFHCASTIDFSNVVFTDSIITYDGNPHSIIAQNIPSGAAVTYEITDANNQTILGNTATNAGAYIITATISDTAASCNTVIRTASLTINKAQSVITTNNTQTHLYDGTVKNVVATLNHNETTLVYTPQQGYTDVGNYPVTVSVSETANYLAATENVNLIIDSATITGVTFNNGTFTYDGTAHSIFASGVPAGATVAYTGNGQTNAGTYTVDALVQMPNYNDLQLSATMTIDNATITGVTFSNGTFTYDGTAHSIFVSGLPTGATVAYTGNGQTNAGTYTVDALVQMPNYNDLQLSATMTIDNATITGVIFNNGTFTYDGTAHSIFATGVPAGATITYTGNEQTNAGVYTVDVLVQMPNYNDLQLSATMTIDNA</sequence>
<evidence type="ECO:0000313" key="3">
    <source>
        <dbReference type="Proteomes" id="UP000767947"/>
    </source>
</evidence>
<dbReference type="InterPro" id="IPR006626">
    <property type="entry name" value="PbH1"/>
</dbReference>
<comment type="caution">
    <text evidence="2">The sequence shown here is derived from an EMBL/GenBank/DDBJ whole genome shotgun (WGS) entry which is preliminary data.</text>
</comment>
<dbReference type="InterPro" id="IPR012334">
    <property type="entry name" value="Pectin_lyas_fold"/>
</dbReference>
<dbReference type="EMBL" id="JAAMPT010000181">
    <property type="protein sequence ID" value="NMH23844.1"/>
    <property type="molecule type" value="Genomic_DNA"/>
</dbReference>
<keyword evidence="3" id="KW-1185">Reference proteome</keyword>
<evidence type="ECO:0000259" key="1">
    <source>
        <dbReference type="Pfam" id="PF18887"/>
    </source>
</evidence>
<dbReference type="InterPro" id="IPR059226">
    <property type="entry name" value="Choice_anch_Q_dom"/>
</dbReference>
<organism evidence="2 3">
    <name type="scientific">Flavobacterium solisilvae</name>
    <dbReference type="NCBI Taxonomy" id="1852019"/>
    <lineage>
        <taxon>Bacteria</taxon>
        <taxon>Pseudomonadati</taxon>
        <taxon>Bacteroidota</taxon>
        <taxon>Flavobacteriia</taxon>
        <taxon>Flavobacteriales</taxon>
        <taxon>Flavobacteriaceae</taxon>
        <taxon>Flavobacterium</taxon>
    </lineage>
</organism>